<protein>
    <recommendedName>
        <fullName evidence="3">DUF6538 domain-containing protein</fullName>
    </recommendedName>
</protein>
<evidence type="ECO:0000256" key="1">
    <source>
        <dbReference type="ARBA" id="ARBA00023172"/>
    </source>
</evidence>
<accession>A0ABM8XGI4</accession>
<proteinExistence type="predicted"/>
<gene>
    <name evidence="4" type="ORF">LMG23994_04103</name>
</gene>
<dbReference type="Pfam" id="PF20172">
    <property type="entry name" value="DUF6538"/>
    <property type="match status" value="1"/>
</dbReference>
<keyword evidence="5" id="KW-1185">Reference proteome</keyword>
<evidence type="ECO:0000259" key="3">
    <source>
        <dbReference type="Pfam" id="PF20172"/>
    </source>
</evidence>
<dbReference type="Gene3D" id="1.10.443.10">
    <property type="entry name" value="Intergrase catalytic core"/>
    <property type="match status" value="1"/>
</dbReference>
<sequence>MCANKTNNDMPKRLYKRSDGRSPNWHIRLTAPTEIRHLLPSDEHEIRRSLRTPDRKKALAVAARVEAKFLQQWETLRATLRGATPDLALQTVGLTESLITQIVGARLVSWSDTDRIERIEQEGLDDESLLEIEQHCAETDAAMRSILAQGQRSSHWESAVENILEWCVDLGYRVDTTDPFFPQLVRDFATVEKQAQAIIRQRNAGETLAFPVPELDQSCLSEMQAEYTTHKGGKVGRKMFTTNLSIWQRFVEFCGDVPLDTVTPGLVYRFLDDRLHADQQPWSADYALGRAKNTLKEFFGLARTLGLMTVPNPVLGLEIQPTLSPEQAEARKKPRFPYSGTQLNALFASDWYDPTSSKFTGTMRQDLAARYWAPLICLFHGLRVREVVQLHSHDIASVEGVLLMKIQVDLTGTESGKGAGRKLKTASTLRTVPVHPTLVRLGFAEFVDTVRQRHDIGAPLFPSAVPNPDGKTPMWGRAYEQAFLRHLHKRLGFGPGFGNHSFRHTVEDNIRDIQLLEGLWPAGLSQFYTGRKLPRDADKLLLRLQGSEIDYGKGYNPLHMVEHIQRIRFEKVTLPPAFTTWLAEQPVTDPQLLLRNQSRHRHAPVAAKRASQRGA</sequence>
<feature type="domain" description="DUF6538" evidence="3">
    <location>
        <begin position="21"/>
        <end position="77"/>
    </location>
</feature>
<evidence type="ECO:0000256" key="2">
    <source>
        <dbReference type="SAM" id="MobiDB-lite"/>
    </source>
</evidence>
<reference evidence="4 5" key="1">
    <citation type="submission" date="2021-08" db="EMBL/GenBank/DDBJ databases">
        <authorList>
            <person name="Peeters C."/>
        </authorList>
    </citation>
    <scope>NUCLEOTIDE SEQUENCE [LARGE SCALE GENOMIC DNA]</scope>
    <source>
        <strain evidence="4 5">LMG 23994</strain>
    </source>
</reference>
<feature type="region of interest" description="Disordered" evidence="2">
    <location>
        <begin position="595"/>
        <end position="615"/>
    </location>
</feature>
<dbReference type="InterPro" id="IPR013762">
    <property type="entry name" value="Integrase-like_cat_sf"/>
</dbReference>
<name>A0ABM8XGI4_9BURK</name>
<dbReference type="SUPFAM" id="SSF56349">
    <property type="entry name" value="DNA breaking-rejoining enzymes"/>
    <property type="match status" value="1"/>
</dbReference>
<organism evidence="4 5">
    <name type="scientific">Cupriavidus pinatubonensis</name>
    <dbReference type="NCBI Taxonomy" id="248026"/>
    <lineage>
        <taxon>Bacteria</taxon>
        <taxon>Pseudomonadati</taxon>
        <taxon>Pseudomonadota</taxon>
        <taxon>Betaproteobacteria</taxon>
        <taxon>Burkholderiales</taxon>
        <taxon>Burkholderiaceae</taxon>
        <taxon>Cupriavidus</taxon>
    </lineage>
</organism>
<dbReference type="InterPro" id="IPR046668">
    <property type="entry name" value="DUF6538"/>
</dbReference>
<dbReference type="InterPro" id="IPR011010">
    <property type="entry name" value="DNA_brk_join_enz"/>
</dbReference>
<evidence type="ECO:0000313" key="4">
    <source>
        <dbReference type="EMBL" id="CAG9179236.1"/>
    </source>
</evidence>
<evidence type="ECO:0000313" key="5">
    <source>
        <dbReference type="Proteomes" id="UP000701702"/>
    </source>
</evidence>
<dbReference type="RefSeq" id="WP_224005132.1">
    <property type="nucleotide sequence ID" value="NZ_CAJZAF010000024.1"/>
</dbReference>
<comment type="caution">
    <text evidence="4">The sequence shown here is derived from an EMBL/GenBank/DDBJ whole genome shotgun (WGS) entry which is preliminary data.</text>
</comment>
<dbReference type="EMBL" id="CAJZAF010000024">
    <property type="protein sequence ID" value="CAG9179236.1"/>
    <property type="molecule type" value="Genomic_DNA"/>
</dbReference>
<keyword evidence="1" id="KW-0233">DNA recombination</keyword>
<dbReference type="Proteomes" id="UP000701702">
    <property type="component" value="Unassembled WGS sequence"/>
</dbReference>